<accession>A0A1H4AZN4</accession>
<gene>
    <name evidence="1" type="ORF">SAMN05421540_105200</name>
</gene>
<dbReference type="RefSeq" id="WP_093244129.1">
    <property type="nucleotide sequence ID" value="NZ_FNQF01000005.1"/>
</dbReference>
<proteinExistence type="predicted"/>
<dbReference type="Gene3D" id="3.50.50.60">
    <property type="entry name" value="FAD/NAD(P)-binding domain"/>
    <property type="match status" value="1"/>
</dbReference>
<keyword evidence="2" id="KW-1185">Reference proteome</keyword>
<name>A0A1H4AZN4_9FLAO</name>
<dbReference type="Pfam" id="PF05834">
    <property type="entry name" value="Lycopene_cycl"/>
    <property type="match status" value="1"/>
</dbReference>
<reference evidence="1 2" key="1">
    <citation type="submission" date="2016-10" db="EMBL/GenBank/DDBJ databases">
        <authorList>
            <person name="de Groot N.N."/>
        </authorList>
    </citation>
    <scope>NUCLEOTIDE SEQUENCE [LARGE SCALE GENOMIC DNA]</scope>
    <source>
        <strain evidence="1 2">DSM 23581</strain>
    </source>
</reference>
<dbReference type="SUPFAM" id="SSF51905">
    <property type="entry name" value="FAD/NAD(P)-binding domain"/>
    <property type="match status" value="1"/>
</dbReference>
<dbReference type="InterPro" id="IPR036188">
    <property type="entry name" value="FAD/NAD-bd_sf"/>
</dbReference>
<protein>
    <submittedName>
        <fullName evidence="1">Lycopene beta-cyclase</fullName>
    </submittedName>
</protein>
<organism evidence="1 2">
    <name type="scientific">Psychroflexus halocasei</name>
    <dbReference type="NCBI Taxonomy" id="908615"/>
    <lineage>
        <taxon>Bacteria</taxon>
        <taxon>Pseudomonadati</taxon>
        <taxon>Bacteroidota</taxon>
        <taxon>Flavobacteriia</taxon>
        <taxon>Flavobacteriales</taxon>
        <taxon>Flavobacteriaceae</taxon>
        <taxon>Psychroflexus</taxon>
    </lineage>
</organism>
<evidence type="ECO:0000313" key="2">
    <source>
        <dbReference type="Proteomes" id="UP000198820"/>
    </source>
</evidence>
<sequence>MFTFDYIIVGAGAAGLHLSMAMKRNGLLNKKKLLIIEPSTKNSDDKTWCFWEKKSGLWDDFITKSWSKGELRANKESIEFDLDKYNYKMLRSIDFYKACKNQILEDENIEWVQEKVIDYRETNKEVIVKTNTNSYNTELMFDSRVSPEFYKPNNSIHIHQHFKGWYIKTEENTFENELFTMMDFDIKDQHSTSFTYVLPINRKEALVEFTYFSPDIVSDETYNCHLKKYLEHINVEDYQVVSEEKGVIPMSSFDFDNFRSKRIHKIGTAAGWVKASTGYAFKNCERKSEEIVNCLLNNKNLSGLKKPLKYKHYDKMFLDVLKSRNDFGEELFYRMYKKNPIERIFRFLDEESSFSEDFKIILSLNSKPFHQAFIRHLKRGFKTN</sequence>
<evidence type="ECO:0000313" key="1">
    <source>
        <dbReference type="EMBL" id="SEA41247.1"/>
    </source>
</evidence>
<dbReference type="STRING" id="908615.SAMN05421540_105200"/>
<dbReference type="AlphaFoldDB" id="A0A1H4AZN4"/>
<dbReference type="EMBL" id="FNQF01000005">
    <property type="protein sequence ID" value="SEA41247.1"/>
    <property type="molecule type" value="Genomic_DNA"/>
</dbReference>
<dbReference type="Proteomes" id="UP000198820">
    <property type="component" value="Unassembled WGS sequence"/>
</dbReference>